<gene>
    <name evidence="13" type="ORF">B4U80_03856</name>
</gene>
<dbReference type="PANTHER" id="PTHR12743:SF0">
    <property type="entry name" value="HOLOCYTOCHROME C-TYPE SYNTHASE"/>
    <property type="match status" value="1"/>
</dbReference>
<keyword evidence="6 11" id="KW-0408">Iron</keyword>
<dbReference type="STRING" id="299467.A0A443SEE9"/>
<evidence type="ECO:0000313" key="14">
    <source>
        <dbReference type="Proteomes" id="UP000288716"/>
    </source>
</evidence>
<dbReference type="PROSITE" id="PS00822">
    <property type="entry name" value="CYTO_HEME_LYASE_2"/>
    <property type="match status" value="1"/>
</dbReference>
<comment type="function">
    <text evidence="11">Lyase that catalyzes the covalent linking of the heme group to the cytochrome C apoprotein to produce the mature functional cytochrome.</text>
</comment>
<reference evidence="13 14" key="1">
    <citation type="journal article" date="2018" name="Gigascience">
        <title>Genomes of trombidid mites reveal novel predicted allergens and laterally-transferred genes associated with secondary metabolism.</title>
        <authorList>
            <person name="Dong X."/>
            <person name="Chaisiri K."/>
            <person name="Xia D."/>
            <person name="Armstrong S.D."/>
            <person name="Fang Y."/>
            <person name="Donnelly M.J."/>
            <person name="Kadowaki T."/>
            <person name="McGarry J.W."/>
            <person name="Darby A.C."/>
            <person name="Makepeace B.L."/>
        </authorList>
    </citation>
    <scope>NUCLEOTIDE SEQUENCE [LARGE SCALE GENOMIC DNA]</scope>
    <source>
        <strain evidence="13">UoL-UT</strain>
    </source>
</reference>
<evidence type="ECO:0000256" key="6">
    <source>
        <dbReference type="ARBA" id="ARBA00023004"/>
    </source>
</evidence>
<dbReference type="EMBL" id="NCKV01003293">
    <property type="protein sequence ID" value="RWS25881.1"/>
    <property type="molecule type" value="Genomic_DNA"/>
</dbReference>
<organism evidence="13 14">
    <name type="scientific">Leptotrombidium deliense</name>
    <dbReference type="NCBI Taxonomy" id="299467"/>
    <lineage>
        <taxon>Eukaryota</taxon>
        <taxon>Metazoa</taxon>
        <taxon>Ecdysozoa</taxon>
        <taxon>Arthropoda</taxon>
        <taxon>Chelicerata</taxon>
        <taxon>Arachnida</taxon>
        <taxon>Acari</taxon>
        <taxon>Acariformes</taxon>
        <taxon>Trombidiformes</taxon>
        <taxon>Prostigmata</taxon>
        <taxon>Anystina</taxon>
        <taxon>Parasitengona</taxon>
        <taxon>Trombiculoidea</taxon>
        <taxon>Trombiculidae</taxon>
        <taxon>Leptotrombidium</taxon>
    </lineage>
</organism>
<feature type="region of interest" description="Disordered" evidence="12">
    <location>
        <begin position="1"/>
        <end position="44"/>
    </location>
</feature>
<dbReference type="EC" id="4.4.1.17" evidence="11"/>
<keyword evidence="8 11" id="KW-0472">Membrane</keyword>
<dbReference type="InterPro" id="IPR000511">
    <property type="entry name" value="Holocyt_c/c1_synthase"/>
</dbReference>
<evidence type="ECO:0000256" key="5">
    <source>
        <dbReference type="ARBA" id="ARBA00022792"/>
    </source>
</evidence>
<dbReference type="Proteomes" id="UP000288716">
    <property type="component" value="Unassembled WGS sequence"/>
</dbReference>
<dbReference type="PROSITE" id="PS00821">
    <property type="entry name" value="CYTO_HEME_LYASE_1"/>
    <property type="match status" value="1"/>
</dbReference>
<comment type="subcellular location">
    <subcellularLocation>
        <location evidence="1 11">Mitochondrion inner membrane</location>
    </subcellularLocation>
</comment>
<dbReference type="VEuPathDB" id="VectorBase:LDEU006160"/>
<accession>A0A443SEE9</accession>
<dbReference type="PANTHER" id="PTHR12743">
    <property type="entry name" value="CYTOCHROME C1 HEME LYASE"/>
    <property type="match status" value="1"/>
</dbReference>
<comment type="similarity">
    <text evidence="2 11">Belongs to the cytochrome c-type heme lyase family.</text>
</comment>
<feature type="compositionally biased region" description="Polar residues" evidence="12">
    <location>
        <begin position="76"/>
        <end position="89"/>
    </location>
</feature>
<evidence type="ECO:0000256" key="12">
    <source>
        <dbReference type="SAM" id="MobiDB-lite"/>
    </source>
</evidence>
<dbReference type="OrthoDB" id="4243at2759"/>
<evidence type="ECO:0000256" key="8">
    <source>
        <dbReference type="ARBA" id="ARBA00023136"/>
    </source>
</evidence>
<keyword evidence="9 11" id="KW-0456">Lyase</keyword>
<keyword evidence="5 11" id="KW-0999">Mitochondrion inner membrane</keyword>
<dbReference type="GO" id="GO:0004408">
    <property type="term" value="F:holocytochrome-c synthase activity"/>
    <property type="evidence" value="ECO:0007669"/>
    <property type="project" value="UniProtKB-EC"/>
</dbReference>
<keyword evidence="14" id="KW-1185">Reference proteome</keyword>
<keyword evidence="4 11" id="KW-0479">Metal-binding</keyword>
<feature type="region of interest" description="Disordered" evidence="12">
    <location>
        <begin position="61"/>
        <end position="89"/>
    </location>
</feature>
<keyword evidence="3 11" id="KW-0349">Heme</keyword>
<feature type="compositionally biased region" description="Basic and acidic residues" evidence="12">
    <location>
        <begin position="21"/>
        <end position="37"/>
    </location>
</feature>
<evidence type="ECO:0000256" key="2">
    <source>
        <dbReference type="ARBA" id="ARBA00007255"/>
    </source>
</evidence>
<dbReference type="Pfam" id="PF01265">
    <property type="entry name" value="Cyto_heme_lyase"/>
    <property type="match status" value="1"/>
</dbReference>
<evidence type="ECO:0000256" key="10">
    <source>
        <dbReference type="ARBA" id="ARBA00023944"/>
    </source>
</evidence>
<keyword evidence="7 11" id="KW-0496">Mitochondrion</keyword>
<name>A0A443SEE9_9ACAR</name>
<dbReference type="GO" id="GO:0005743">
    <property type="term" value="C:mitochondrial inner membrane"/>
    <property type="evidence" value="ECO:0007669"/>
    <property type="project" value="UniProtKB-SubCell"/>
</dbReference>
<evidence type="ECO:0000313" key="13">
    <source>
        <dbReference type="EMBL" id="RWS25881.1"/>
    </source>
</evidence>
<evidence type="ECO:0000256" key="1">
    <source>
        <dbReference type="ARBA" id="ARBA00004273"/>
    </source>
</evidence>
<proteinExistence type="inferred from homology"/>
<evidence type="ECO:0000256" key="7">
    <source>
        <dbReference type="ARBA" id="ARBA00023128"/>
    </source>
</evidence>
<comment type="catalytic activity">
    <reaction evidence="10">
        <text>holo-[cytochrome c] = apo-[cytochrome c] + heme b</text>
        <dbReference type="Rhea" id="RHEA:22648"/>
        <dbReference type="Rhea" id="RHEA-COMP:10725"/>
        <dbReference type="Rhea" id="RHEA-COMP:10726"/>
        <dbReference type="ChEBI" id="CHEBI:29950"/>
        <dbReference type="ChEBI" id="CHEBI:60344"/>
        <dbReference type="ChEBI" id="CHEBI:83739"/>
        <dbReference type="EC" id="4.4.1.17"/>
    </reaction>
    <physiologicalReaction direction="right-to-left" evidence="10">
        <dbReference type="Rhea" id="RHEA:22650"/>
    </physiologicalReaction>
</comment>
<evidence type="ECO:0000256" key="9">
    <source>
        <dbReference type="ARBA" id="ARBA00023239"/>
    </source>
</evidence>
<evidence type="ECO:0000256" key="3">
    <source>
        <dbReference type="ARBA" id="ARBA00022617"/>
    </source>
</evidence>
<protein>
    <recommendedName>
        <fullName evidence="11">Holocytochrome c-type synthase</fullName>
        <ecNumber evidence="11">4.4.1.17</ecNumber>
    </recommendedName>
</protein>
<evidence type="ECO:0000256" key="4">
    <source>
        <dbReference type="ARBA" id="ARBA00022723"/>
    </source>
</evidence>
<dbReference type="AlphaFoldDB" id="A0A443SEE9"/>
<sequence>MGGNSQSREVSGPLGTYKVMSGEKENVKSECPMRGDQKSQCPMHAGNETEKINMLNMMPLDAKQQPSPGQPFPLSTDRQTSSIPKADENSNWQYPSEQMFWNAMLRKGWKWQDEMKNDDRERPLKANDISNIIKIHNHTNEMAWKEILKWEMAFHYNECPTGPRLRKFAGRAKDYTPRARIRSMMGYELPFDRHDWVVDRCGRDVRYIIDYYDGGAADQTTGQFALLDVRPAFDSVGNIWDRMRVAWWRWTYKSKDDNSQS</sequence>
<evidence type="ECO:0000256" key="11">
    <source>
        <dbReference type="RuleBase" id="RU363130"/>
    </source>
</evidence>
<dbReference type="GO" id="GO:0046872">
    <property type="term" value="F:metal ion binding"/>
    <property type="evidence" value="ECO:0007669"/>
    <property type="project" value="UniProtKB-KW"/>
</dbReference>
<comment type="caution">
    <text evidence="13">The sequence shown here is derived from an EMBL/GenBank/DDBJ whole genome shotgun (WGS) entry which is preliminary data.</text>
</comment>